<keyword evidence="1" id="KW-0175">Coiled coil</keyword>
<keyword evidence="2" id="KW-0812">Transmembrane</keyword>
<dbReference type="SMART" id="SM01358">
    <property type="entry name" value="HBM"/>
    <property type="match status" value="1"/>
</dbReference>
<feature type="transmembrane region" description="Helical" evidence="2">
    <location>
        <begin position="12"/>
        <end position="31"/>
    </location>
</feature>
<dbReference type="RefSeq" id="WP_189407583.1">
    <property type="nucleotide sequence ID" value="NZ_BMXP01000008.1"/>
</dbReference>
<feature type="domain" description="HBM" evidence="3">
    <location>
        <begin position="29"/>
        <end position="256"/>
    </location>
</feature>
<feature type="coiled-coil region" evidence="1">
    <location>
        <begin position="322"/>
        <end position="349"/>
    </location>
</feature>
<accession>A0A918N123</accession>
<evidence type="ECO:0000313" key="4">
    <source>
        <dbReference type="EMBL" id="GGW92374.1"/>
    </source>
</evidence>
<keyword evidence="2" id="KW-1133">Transmembrane helix</keyword>
<evidence type="ECO:0000313" key="5">
    <source>
        <dbReference type="Proteomes" id="UP000631300"/>
    </source>
</evidence>
<sequence>MTLDSIKARLALIICICVLGIGMMVVSQHYYSGRLISINQQQELLLRLGQDLLQMRRHEKDFLLRHQPRYLELFNQRASLFSDRLKQLSPLFEHYDLPVGQAGELAQSLQTYQQLFQRVVALQTQIGLTTRQGLQGQLSECEAQLLRTDTFNYGQRARVQLDEARLHIRHFLLSRDTFYAKEANTRISQLRTSLPSAREIRQFQQTFETLVDGYKQLGLTHNDGLRGQFRRQAHDVESQLQRIDAALQPIIDAQQQDVRHYSISIAIFTAIALVILLLKSVATFQKAFGNFVMFFYRCKRQYHKIDPRCLGFAEFKSLAQIANEMVESRRETERQLAMARAQLRSENTRE</sequence>
<name>A0A918N123_9ALTE</name>
<evidence type="ECO:0000256" key="2">
    <source>
        <dbReference type="SAM" id="Phobius"/>
    </source>
</evidence>
<comment type="caution">
    <text evidence="4">The sequence shown here is derived from an EMBL/GenBank/DDBJ whole genome shotgun (WGS) entry which is preliminary data.</text>
</comment>
<gene>
    <name evidence="4" type="ORF">GCM10007391_28420</name>
</gene>
<keyword evidence="2" id="KW-0472">Membrane</keyword>
<keyword evidence="5" id="KW-1185">Reference proteome</keyword>
<feature type="transmembrane region" description="Helical" evidence="2">
    <location>
        <begin position="261"/>
        <end position="278"/>
    </location>
</feature>
<dbReference type="EMBL" id="BMXP01000008">
    <property type="protein sequence ID" value="GGW92374.1"/>
    <property type="molecule type" value="Genomic_DNA"/>
</dbReference>
<reference evidence="4" key="1">
    <citation type="journal article" date="2014" name="Int. J. Syst. Evol. Microbiol.">
        <title>Complete genome sequence of Corynebacterium casei LMG S-19264T (=DSM 44701T), isolated from a smear-ripened cheese.</title>
        <authorList>
            <consortium name="US DOE Joint Genome Institute (JGI-PGF)"/>
            <person name="Walter F."/>
            <person name="Albersmeier A."/>
            <person name="Kalinowski J."/>
            <person name="Ruckert C."/>
        </authorList>
    </citation>
    <scope>NUCLEOTIDE SEQUENCE</scope>
    <source>
        <strain evidence="4">KCTC 22164</strain>
    </source>
</reference>
<dbReference type="AlphaFoldDB" id="A0A918N123"/>
<reference evidence="4" key="2">
    <citation type="submission" date="2020-09" db="EMBL/GenBank/DDBJ databases">
        <authorList>
            <person name="Sun Q."/>
            <person name="Kim S."/>
        </authorList>
    </citation>
    <scope>NUCLEOTIDE SEQUENCE</scope>
    <source>
        <strain evidence="4">KCTC 22164</strain>
    </source>
</reference>
<evidence type="ECO:0000256" key="1">
    <source>
        <dbReference type="SAM" id="Coils"/>
    </source>
</evidence>
<dbReference type="InterPro" id="IPR032255">
    <property type="entry name" value="HBM"/>
</dbReference>
<dbReference type="Proteomes" id="UP000631300">
    <property type="component" value="Unassembled WGS sequence"/>
</dbReference>
<proteinExistence type="predicted"/>
<protein>
    <recommendedName>
        <fullName evidence="3">HBM domain-containing protein</fullName>
    </recommendedName>
</protein>
<evidence type="ECO:0000259" key="3">
    <source>
        <dbReference type="SMART" id="SM01358"/>
    </source>
</evidence>
<organism evidence="4 5">
    <name type="scientific">Alteromonas halophila</name>
    <dbReference type="NCBI Taxonomy" id="516698"/>
    <lineage>
        <taxon>Bacteria</taxon>
        <taxon>Pseudomonadati</taxon>
        <taxon>Pseudomonadota</taxon>
        <taxon>Gammaproteobacteria</taxon>
        <taxon>Alteromonadales</taxon>
        <taxon>Alteromonadaceae</taxon>
        <taxon>Alteromonas/Salinimonas group</taxon>
        <taxon>Alteromonas</taxon>
    </lineage>
</organism>